<evidence type="ECO:0000313" key="2">
    <source>
        <dbReference type="EMBL" id="OWZ15966.1"/>
    </source>
</evidence>
<reference evidence="3" key="1">
    <citation type="submission" date="2017-03" db="EMBL/GenBank/DDBJ databases">
        <title>Phytopthora megakarya and P. palmivora, two closely related causual agents of cacao black pod achieved similar genome size and gene model numbers by different mechanisms.</title>
        <authorList>
            <person name="Ali S."/>
            <person name="Shao J."/>
            <person name="Larry D.J."/>
            <person name="Kronmiller B."/>
            <person name="Shen D."/>
            <person name="Strem M.D."/>
            <person name="Melnick R.L."/>
            <person name="Guiltinan M.J."/>
            <person name="Tyler B.M."/>
            <person name="Meinhardt L.W."/>
            <person name="Bailey B.A."/>
        </authorList>
    </citation>
    <scope>NUCLEOTIDE SEQUENCE [LARGE SCALE GENOMIC DNA]</scope>
    <source>
        <strain evidence="3">zdho120</strain>
    </source>
</reference>
<dbReference type="PANTHER" id="PTHR31569">
    <property type="entry name" value="SWIM-TYPE DOMAIN-CONTAINING PROTEIN"/>
    <property type="match status" value="1"/>
</dbReference>
<dbReference type="STRING" id="4795.A0A225WE04"/>
<proteinExistence type="predicted"/>
<gene>
    <name evidence="2" type="ORF">PHMEG_00010303</name>
</gene>
<dbReference type="Pfam" id="PF21056">
    <property type="entry name" value="ZSWIM1-3_RNaseH-like"/>
    <property type="match status" value="1"/>
</dbReference>
<dbReference type="OrthoDB" id="123859at2759"/>
<dbReference type="EMBL" id="NBNE01001019">
    <property type="protein sequence ID" value="OWZ15966.1"/>
    <property type="molecule type" value="Genomic_DNA"/>
</dbReference>
<comment type="caution">
    <text evidence="2">The sequence shown here is derived from an EMBL/GenBank/DDBJ whole genome shotgun (WGS) entry which is preliminary data.</text>
</comment>
<protein>
    <recommendedName>
        <fullName evidence="1">ZSWIM1/3 RNaseH-like domain-containing protein</fullName>
    </recommendedName>
</protein>
<evidence type="ECO:0000313" key="3">
    <source>
        <dbReference type="Proteomes" id="UP000198211"/>
    </source>
</evidence>
<dbReference type="Proteomes" id="UP000198211">
    <property type="component" value="Unassembled WGS sequence"/>
</dbReference>
<dbReference type="InterPro" id="IPR048324">
    <property type="entry name" value="ZSWIM1-3_RNaseH-like"/>
</dbReference>
<name>A0A225WE04_9STRA</name>
<evidence type="ECO:0000259" key="1">
    <source>
        <dbReference type="Pfam" id="PF21056"/>
    </source>
</evidence>
<organism evidence="2 3">
    <name type="scientific">Phytophthora megakarya</name>
    <dbReference type="NCBI Taxonomy" id="4795"/>
    <lineage>
        <taxon>Eukaryota</taxon>
        <taxon>Sar</taxon>
        <taxon>Stramenopiles</taxon>
        <taxon>Oomycota</taxon>
        <taxon>Peronosporomycetes</taxon>
        <taxon>Peronosporales</taxon>
        <taxon>Peronosporaceae</taxon>
        <taxon>Phytophthora</taxon>
    </lineage>
</organism>
<feature type="domain" description="ZSWIM1/3 RNaseH-like" evidence="1">
    <location>
        <begin position="52"/>
        <end position="175"/>
    </location>
</feature>
<sequence length="246" mass="27653">MVLESGGDMRDSGSNVKRQTTLKDVLNMFQGIRKERRGDIPHSKGAEPVLREFTGKSGGNSAVIYGTQVASIVVFQSARMKRWFQAFPGVVLVDTTHNTSANKYKLFRFAVTEYFGKGHYVMHEIVKVETKNNPRCAIEVFKSNNPCWRKIHVLGTGKVFQEKVVLGEQFPEARELLCMCHVIALLEKQAVRLSSGSLEHKKKLKAALSTLVMSTSKTPYEQGKQYLLKLLGGDKTHALYNDFIKN</sequence>
<dbReference type="PANTHER" id="PTHR31569:SF4">
    <property type="entry name" value="SWIM-TYPE DOMAIN-CONTAINING PROTEIN"/>
    <property type="match status" value="1"/>
</dbReference>
<dbReference type="AlphaFoldDB" id="A0A225WE04"/>
<keyword evidence="3" id="KW-1185">Reference proteome</keyword>
<dbReference type="InterPro" id="IPR052579">
    <property type="entry name" value="Zinc_finger_SWIM"/>
</dbReference>
<accession>A0A225WE04</accession>